<dbReference type="AlphaFoldDB" id="A0AAD7G4Q3"/>
<name>A0AAD7G4Q3_MYCRO</name>
<evidence type="ECO:0000313" key="9">
    <source>
        <dbReference type="EMBL" id="KAJ7656222.1"/>
    </source>
</evidence>
<evidence type="ECO:0000313" key="10">
    <source>
        <dbReference type="Proteomes" id="UP001221757"/>
    </source>
</evidence>
<feature type="domain" description="Heme haloperoxidase family profile" evidence="8">
    <location>
        <begin position="12"/>
        <end position="229"/>
    </location>
</feature>
<protein>
    <submittedName>
        <fullName evidence="9">Chloroperoxidase</fullName>
    </submittedName>
</protein>
<dbReference type="InterPro" id="IPR000028">
    <property type="entry name" value="Chloroperoxidase"/>
</dbReference>
<proteinExistence type="inferred from homology"/>
<sequence length="241" mass="26380">MSSLSNTQYAAGDHSFIPATTSDRRSPCPALNTLANHGYIPRSGTGIRFWDVLQAVKNVYNLSFPLAFLLTLAGYATCATFSLKHVSWTLDLADLSVRGWDKIAHDASLVHPSGIPSHTPDPALLENLLSAADHPGPQVETGMTLEGLAAVHAERKRSLPRPLSGFHDQIALGECALGWLVMRNVQTGVVELDTLAQWFGEERLPKGWWEKFRRPRSPVGLWQARSVAGQAQKFISQCSAQ</sequence>
<evidence type="ECO:0000256" key="1">
    <source>
        <dbReference type="ARBA" id="ARBA00001970"/>
    </source>
</evidence>
<comment type="similarity">
    <text evidence="7">Belongs to the chloroperoxidase family.</text>
</comment>
<dbReference type="GO" id="GO:0004601">
    <property type="term" value="F:peroxidase activity"/>
    <property type="evidence" value="ECO:0007669"/>
    <property type="project" value="UniProtKB-KW"/>
</dbReference>
<dbReference type="Gene3D" id="1.10.489.10">
    <property type="entry name" value="Chloroperoxidase-like"/>
    <property type="match status" value="1"/>
</dbReference>
<dbReference type="EMBL" id="JARKIE010000302">
    <property type="protein sequence ID" value="KAJ7656222.1"/>
    <property type="molecule type" value="Genomic_DNA"/>
</dbReference>
<comment type="caution">
    <text evidence="9">The sequence shown here is derived from an EMBL/GenBank/DDBJ whole genome shotgun (WGS) entry which is preliminary data.</text>
</comment>
<dbReference type="PROSITE" id="PS51405">
    <property type="entry name" value="HEME_HALOPEROXIDASE"/>
    <property type="match status" value="1"/>
</dbReference>
<evidence type="ECO:0000256" key="2">
    <source>
        <dbReference type="ARBA" id="ARBA00022559"/>
    </source>
</evidence>
<keyword evidence="5" id="KW-0560">Oxidoreductase</keyword>
<dbReference type="InterPro" id="IPR036851">
    <property type="entry name" value="Chloroperoxidase-like_sf"/>
</dbReference>
<dbReference type="Pfam" id="PF01328">
    <property type="entry name" value="Peroxidase_2"/>
    <property type="match status" value="1"/>
</dbReference>
<keyword evidence="3" id="KW-0349">Heme</keyword>
<evidence type="ECO:0000259" key="8">
    <source>
        <dbReference type="PROSITE" id="PS51405"/>
    </source>
</evidence>
<evidence type="ECO:0000256" key="7">
    <source>
        <dbReference type="ARBA" id="ARBA00025795"/>
    </source>
</evidence>
<dbReference type="PANTHER" id="PTHR33577:SF9">
    <property type="entry name" value="PEROXIDASE STCC"/>
    <property type="match status" value="1"/>
</dbReference>
<dbReference type="SUPFAM" id="SSF47571">
    <property type="entry name" value="Cloroperoxidase"/>
    <property type="match status" value="1"/>
</dbReference>
<keyword evidence="6" id="KW-0408">Iron</keyword>
<evidence type="ECO:0000256" key="5">
    <source>
        <dbReference type="ARBA" id="ARBA00023002"/>
    </source>
</evidence>
<keyword evidence="10" id="KW-1185">Reference proteome</keyword>
<dbReference type="Proteomes" id="UP001221757">
    <property type="component" value="Unassembled WGS sequence"/>
</dbReference>
<comment type="cofactor">
    <cofactor evidence="1">
        <name>heme b</name>
        <dbReference type="ChEBI" id="CHEBI:60344"/>
    </cofactor>
</comment>
<evidence type="ECO:0000256" key="6">
    <source>
        <dbReference type="ARBA" id="ARBA00023004"/>
    </source>
</evidence>
<keyword evidence="2" id="KW-0575">Peroxidase</keyword>
<gene>
    <name evidence="9" type="ORF">B0H17DRAFT_1098499</name>
</gene>
<evidence type="ECO:0000256" key="3">
    <source>
        <dbReference type="ARBA" id="ARBA00022617"/>
    </source>
</evidence>
<organism evidence="9 10">
    <name type="scientific">Mycena rosella</name>
    <name type="common">Pink bonnet</name>
    <name type="synonym">Agaricus rosellus</name>
    <dbReference type="NCBI Taxonomy" id="1033263"/>
    <lineage>
        <taxon>Eukaryota</taxon>
        <taxon>Fungi</taxon>
        <taxon>Dikarya</taxon>
        <taxon>Basidiomycota</taxon>
        <taxon>Agaricomycotina</taxon>
        <taxon>Agaricomycetes</taxon>
        <taxon>Agaricomycetidae</taxon>
        <taxon>Agaricales</taxon>
        <taxon>Marasmiineae</taxon>
        <taxon>Mycenaceae</taxon>
        <taxon>Mycena</taxon>
    </lineage>
</organism>
<dbReference type="GO" id="GO:0046872">
    <property type="term" value="F:metal ion binding"/>
    <property type="evidence" value="ECO:0007669"/>
    <property type="project" value="UniProtKB-KW"/>
</dbReference>
<accession>A0AAD7G4Q3</accession>
<evidence type="ECO:0000256" key="4">
    <source>
        <dbReference type="ARBA" id="ARBA00022723"/>
    </source>
</evidence>
<reference evidence="9" key="1">
    <citation type="submission" date="2023-03" db="EMBL/GenBank/DDBJ databases">
        <title>Massive genome expansion in bonnet fungi (Mycena s.s.) driven by repeated elements and novel gene families across ecological guilds.</title>
        <authorList>
            <consortium name="Lawrence Berkeley National Laboratory"/>
            <person name="Harder C.B."/>
            <person name="Miyauchi S."/>
            <person name="Viragh M."/>
            <person name="Kuo A."/>
            <person name="Thoen E."/>
            <person name="Andreopoulos B."/>
            <person name="Lu D."/>
            <person name="Skrede I."/>
            <person name="Drula E."/>
            <person name="Henrissat B."/>
            <person name="Morin E."/>
            <person name="Kohler A."/>
            <person name="Barry K."/>
            <person name="LaButti K."/>
            <person name="Morin E."/>
            <person name="Salamov A."/>
            <person name="Lipzen A."/>
            <person name="Mereny Z."/>
            <person name="Hegedus B."/>
            <person name="Baldrian P."/>
            <person name="Stursova M."/>
            <person name="Weitz H."/>
            <person name="Taylor A."/>
            <person name="Grigoriev I.V."/>
            <person name="Nagy L.G."/>
            <person name="Martin F."/>
            <person name="Kauserud H."/>
        </authorList>
    </citation>
    <scope>NUCLEOTIDE SEQUENCE</scope>
    <source>
        <strain evidence="9">CBHHK067</strain>
    </source>
</reference>
<dbReference type="PANTHER" id="PTHR33577">
    <property type="entry name" value="STERIGMATOCYSTIN BIOSYNTHESIS PEROXIDASE STCC-RELATED"/>
    <property type="match status" value="1"/>
</dbReference>
<keyword evidence="4" id="KW-0479">Metal-binding</keyword>